<dbReference type="WBParaSite" id="NBR_0001959001-mRNA-1">
    <property type="protein sequence ID" value="NBR_0001959001-mRNA-1"/>
    <property type="gene ID" value="NBR_0001959001"/>
</dbReference>
<evidence type="ECO:0000313" key="1">
    <source>
        <dbReference type="EMBL" id="VDL83325.1"/>
    </source>
</evidence>
<keyword evidence="2" id="KW-1185">Reference proteome</keyword>
<dbReference type="AlphaFoldDB" id="A0A0N4YQR8"/>
<gene>
    <name evidence="1" type="ORF">NBR_LOCUS19591</name>
</gene>
<evidence type="ECO:0000313" key="2">
    <source>
        <dbReference type="Proteomes" id="UP000271162"/>
    </source>
</evidence>
<dbReference type="EMBL" id="UYSL01024305">
    <property type="protein sequence ID" value="VDL83325.1"/>
    <property type="molecule type" value="Genomic_DNA"/>
</dbReference>
<sequence length="130" mass="14599">MSKQETSECSKELRELSDKDYRELLASVAGLPIRTLSSESGGLSGGDVLTSARENEKLTPAARSCLEKIVGEIENNNNFVDTKRTRTGKCATFDDSFMTRRIEAFSAFSSTKKKPVRYEKEDMKFIDEDK</sequence>
<proteinExistence type="predicted"/>
<name>A0A0N4YQR8_NIPBR</name>
<accession>A0A0N4YQR8</accession>
<protein>
    <submittedName>
        <fullName evidence="1 3">Uncharacterized protein</fullName>
    </submittedName>
</protein>
<dbReference type="Proteomes" id="UP000271162">
    <property type="component" value="Unassembled WGS sequence"/>
</dbReference>
<evidence type="ECO:0000313" key="3">
    <source>
        <dbReference type="WBParaSite" id="NBR_0001959001-mRNA-1"/>
    </source>
</evidence>
<reference evidence="3" key="1">
    <citation type="submission" date="2017-02" db="UniProtKB">
        <authorList>
            <consortium name="WormBaseParasite"/>
        </authorList>
    </citation>
    <scope>IDENTIFICATION</scope>
</reference>
<organism evidence="3">
    <name type="scientific">Nippostrongylus brasiliensis</name>
    <name type="common">Rat hookworm</name>
    <dbReference type="NCBI Taxonomy" id="27835"/>
    <lineage>
        <taxon>Eukaryota</taxon>
        <taxon>Metazoa</taxon>
        <taxon>Ecdysozoa</taxon>
        <taxon>Nematoda</taxon>
        <taxon>Chromadorea</taxon>
        <taxon>Rhabditida</taxon>
        <taxon>Rhabditina</taxon>
        <taxon>Rhabditomorpha</taxon>
        <taxon>Strongyloidea</taxon>
        <taxon>Heligmosomidae</taxon>
        <taxon>Nippostrongylus</taxon>
    </lineage>
</organism>
<reference evidence="1 2" key="2">
    <citation type="submission" date="2018-11" db="EMBL/GenBank/DDBJ databases">
        <authorList>
            <consortium name="Pathogen Informatics"/>
        </authorList>
    </citation>
    <scope>NUCLEOTIDE SEQUENCE [LARGE SCALE GENOMIC DNA]</scope>
</reference>